<feature type="active site" description="Nucleophile" evidence="9">
    <location>
        <position position="34"/>
    </location>
</feature>
<dbReference type="SUPFAM" id="SSF52833">
    <property type="entry name" value="Thioredoxin-like"/>
    <property type="match status" value="1"/>
</dbReference>
<evidence type="ECO:0000256" key="8">
    <source>
        <dbReference type="PIRNR" id="PIRNR000077"/>
    </source>
</evidence>
<dbReference type="EMBL" id="JACJKS010000006">
    <property type="protein sequence ID" value="MBM6948182.1"/>
    <property type="molecule type" value="Genomic_DNA"/>
</dbReference>
<dbReference type="AlphaFoldDB" id="A0A938XDU9"/>
<feature type="active site" description="Nucleophile" evidence="9">
    <location>
        <position position="31"/>
    </location>
</feature>
<protein>
    <recommendedName>
        <fullName evidence="2 7">Thioredoxin</fullName>
    </recommendedName>
</protein>
<dbReference type="PIRSF" id="PIRSF000077">
    <property type="entry name" value="Thioredoxin"/>
    <property type="match status" value="1"/>
</dbReference>
<dbReference type="PANTHER" id="PTHR45663:SF11">
    <property type="entry name" value="GEO12009P1"/>
    <property type="match status" value="1"/>
</dbReference>
<dbReference type="PRINTS" id="PR00421">
    <property type="entry name" value="THIOREDOXIN"/>
</dbReference>
<reference evidence="12" key="1">
    <citation type="submission" date="2020-08" db="EMBL/GenBank/DDBJ databases">
        <authorList>
            <person name="Cejkova D."/>
            <person name="Kubasova T."/>
            <person name="Jahodarova E."/>
            <person name="Rychlik I."/>
        </authorList>
    </citation>
    <scope>NUCLEOTIDE SEQUENCE</scope>
    <source>
        <strain evidence="12">An582</strain>
    </source>
</reference>
<dbReference type="PANTHER" id="PTHR45663">
    <property type="entry name" value="GEO12009P1"/>
    <property type="match status" value="1"/>
</dbReference>
<feature type="site" description="Contributes to redox potential value" evidence="9">
    <location>
        <position position="33"/>
    </location>
</feature>
<evidence type="ECO:0000256" key="9">
    <source>
        <dbReference type="PIRSR" id="PIRSR000077-1"/>
    </source>
</evidence>
<dbReference type="CDD" id="cd02947">
    <property type="entry name" value="TRX_family"/>
    <property type="match status" value="1"/>
</dbReference>
<keyword evidence="5 10" id="KW-1015">Disulfide bond</keyword>
<dbReference type="InterPro" id="IPR005746">
    <property type="entry name" value="Thioredoxin"/>
</dbReference>
<feature type="disulfide bond" description="Redox-active" evidence="10">
    <location>
        <begin position="31"/>
        <end position="34"/>
    </location>
</feature>
<evidence type="ECO:0000256" key="3">
    <source>
        <dbReference type="ARBA" id="ARBA00022448"/>
    </source>
</evidence>
<keyword evidence="3" id="KW-0813">Transport</keyword>
<proteinExistence type="inferred from homology"/>
<comment type="similarity">
    <text evidence="1 8">Belongs to the thioredoxin family.</text>
</comment>
<dbReference type="InterPro" id="IPR036249">
    <property type="entry name" value="Thioredoxin-like_sf"/>
</dbReference>
<dbReference type="PROSITE" id="PS51352">
    <property type="entry name" value="THIOREDOXIN_2"/>
    <property type="match status" value="1"/>
</dbReference>
<evidence type="ECO:0000313" key="13">
    <source>
        <dbReference type="Proteomes" id="UP000705508"/>
    </source>
</evidence>
<dbReference type="Gene3D" id="3.40.30.10">
    <property type="entry name" value="Glutaredoxin"/>
    <property type="match status" value="1"/>
</dbReference>
<dbReference type="InterPro" id="IPR013766">
    <property type="entry name" value="Thioredoxin_domain"/>
</dbReference>
<evidence type="ECO:0000256" key="7">
    <source>
        <dbReference type="NCBIfam" id="TIGR01068"/>
    </source>
</evidence>
<keyword evidence="4" id="KW-0249">Electron transport</keyword>
<evidence type="ECO:0000313" key="12">
    <source>
        <dbReference type="EMBL" id="MBM6948182.1"/>
    </source>
</evidence>
<dbReference type="Proteomes" id="UP000705508">
    <property type="component" value="Unassembled WGS sequence"/>
</dbReference>
<dbReference type="FunFam" id="3.40.30.10:FF:000001">
    <property type="entry name" value="Thioredoxin"/>
    <property type="match status" value="1"/>
</dbReference>
<dbReference type="GO" id="GO:0015035">
    <property type="term" value="F:protein-disulfide reductase activity"/>
    <property type="evidence" value="ECO:0007669"/>
    <property type="project" value="UniProtKB-UniRule"/>
</dbReference>
<evidence type="ECO:0000256" key="6">
    <source>
        <dbReference type="ARBA" id="ARBA00023284"/>
    </source>
</evidence>
<dbReference type="GO" id="GO:0045454">
    <property type="term" value="P:cell redox homeostasis"/>
    <property type="evidence" value="ECO:0007669"/>
    <property type="project" value="TreeGrafter"/>
</dbReference>
<dbReference type="InterPro" id="IPR017937">
    <property type="entry name" value="Thioredoxin_CS"/>
</dbReference>
<reference evidence="12" key="2">
    <citation type="journal article" date="2021" name="Sci. Rep.">
        <title>The distribution of antibiotic resistance genes in chicken gut microbiota commensals.</title>
        <authorList>
            <person name="Juricova H."/>
            <person name="Matiasovicova J."/>
            <person name="Kubasova T."/>
            <person name="Cejkova D."/>
            <person name="Rychlik I."/>
        </authorList>
    </citation>
    <scope>NUCLEOTIDE SEQUENCE</scope>
    <source>
        <strain evidence="12">An582</strain>
    </source>
</reference>
<name>A0A938XDU9_9CLOT</name>
<dbReference type="NCBIfam" id="TIGR01068">
    <property type="entry name" value="thioredoxin"/>
    <property type="match status" value="1"/>
</dbReference>
<dbReference type="GO" id="GO:0005829">
    <property type="term" value="C:cytosol"/>
    <property type="evidence" value="ECO:0007669"/>
    <property type="project" value="TreeGrafter"/>
</dbReference>
<evidence type="ECO:0000259" key="11">
    <source>
        <dbReference type="PROSITE" id="PS51352"/>
    </source>
</evidence>
<evidence type="ECO:0000256" key="1">
    <source>
        <dbReference type="ARBA" id="ARBA00008987"/>
    </source>
</evidence>
<accession>A0A938XDU9</accession>
<comment type="caution">
    <text evidence="12">The sequence shown here is derived from an EMBL/GenBank/DDBJ whole genome shotgun (WGS) entry which is preliminary data.</text>
</comment>
<keyword evidence="6 10" id="KW-0676">Redox-active center</keyword>
<organism evidence="12 13">
    <name type="scientific">Mordavella massiliensis</name>
    <dbReference type="NCBI Taxonomy" id="1871024"/>
    <lineage>
        <taxon>Bacteria</taxon>
        <taxon>Bacillati</taxon>
        <taxon>Bacillota</taxon>
        <taxon>Clostridia</taxon>
        <taxon>Eubacteriales</taxon>
        <taxon>Clostridiaceae</taxon>
        <taxon>Mordavella</taxon>
    </lineage>
</organism>
<dbReference type="PROSITE" id="PS00194">
    <property type="entry name" value="THIOREDOXIN_1"/>
    <property type="match status" value="1"/>
</dbReference>
<evidence type="ECO:0000256" key="2">
    <source>
        <dbReference type="ARBA" id="ARBA00020570"/>
    </source>
</evidence>
<feature type="site" description="Deprotonates C-terminal active site Cys" evidence="9">
    <location>
        <position position="25"/>
    </location>
</feature>
<dbReference type="RefSeq" id="WP_204906208.1">
    <property type="nucleotide sequence ID" value="NZ_JACJKS010000006.1"/>
</dbReference>
<evidence type="ECO:0000256" key="4">
    <source>
        <dbReference type="ARBA" id="ARBA00022982"/>
    </source>
</evidence>
<gene>
    <name evidence="12" type="primary">trxA</name>
    <name evidence="12" type="ORF">H6A20_05860</name>
</gene>
<sequence>MAALHFTKDNFEKEVLQADVPVLVDFWASWCGPCQMVLPIIEELAGELTGVKIGKVNVDEEMELAKQYRVMSIPTLIVFRDGKKVNMAIGAKSKEEIKELLGV</sequence>
<evidence type="ECO:0000256" key="10">
    <source>
        <dbReference type="PIRSR" id="PIRSR000077-4"/>
    </source>
</evidence>
<evidence type="ECO:0000256" key="5">
    <source>
        <dbReference type="ARBA" id="ARBA00023157"/>
    </source>
</evidence>
<feature type="site" description="Contributes to redox potential value" evidence="9">
    <location>
        <position position="32"/>
    </location>
</feature>
<dbReference type="Pfam" id="PF00085">
    <property type="entry name" value="Thioredoxin"/>
    <property type="match status" value="1"/>
</dbReference>
<feature type="domain" description="Thioredoxin" evidence="11">
    <location>
        <begin position="1"/>
        <end position="103"/>
    </location>
</feature>